<evidence type="ECO:0000256" key="5">
    <source>
        <dbReference type="ARBA" id="ARBA00023062"/>
    </source>
</evidence>
<keyword evidence="3" id="KW-0106">Calcium</keyword>
<gene>
    <name evidence="8" type="ORF">C2G38_2240483</name>
</gene>
<dbReference type="PANTHER" id="PTHR13914:SF0">
    <property type="entry name" value="PROLINE DEHYDROGENASE 1, MITOCHONDRIAL"/>
    <property type="match status" value="1"/>
</dbReference>
<sequence length="579" mass="67128">MFRRALFKRNFNSRQLSNWNFTKTEVLLRSTIERKEFSQKSQIRFLTIHNVNSNKFTSSSSKESTIPNNKVISFNEGSNIALKDKTMSELIRSYTVYKLISIPWVVNHAPSLISIPKKLHLSWLFNWIIKRTIFPQFCGGETDEECVDTMYKLKKHQIGTILGLSIEADLDKNGSLSDDEKNMKFNQITDEYLKSIKTASKQSNNFIAVKFTGLSDPVIFKNLSLTLNSLNEIFDQFDNDRDGKLGKSDLKKLFIKSFGESETHLIDKVFDKTDSNYDRLIDRIDYYNILLNDQNIFQLIMNKSTKLNKTMDNNFNKLLVRLDEISKTARQYKVKLLIDAEQSHFQPAIDYIAMRLSLQYNNFLSLQDGPIIFNTIQMYRKDSTSRLQRDYELLQRNKTIFAAKLVRGAYMVGERLRAKELGYPDPIHDNKENTNKSYNGAVEFLLSKLYENKRNFEAKNVNDGSSHDLNVRNNPLEVMIASHNQETIINACEKLDQFGIDLNSGAVYFAQLYGMCDQITYTLAHSDYPVYKCIAYGKVNEVIPFLVRRAQENSSVLDGRATVEQSMLWNEIVNRLKFW</sequence>
<evidence type="ECO:0000256" key="3">
    <source>
        <dbReference type="ARBA" id="ARBA00022837"/>
    </source>
</evidence>
<accession>A0A397VYJ5</accession>
<dbReference type="InterPro" id="IPR015659">
    <property type="entry name" value="Proline_oxidase"/>
</dbReference>
<reference evidence="8 9" key="1">
    <citation type="submission" date="2018-06" db="EMBL/GenBank/DDBJ databases">
        <title>Comparative genomics reveals the genomic features of Rhizophagus irregularis, R. cerebriforme, R. diaphanum and Gigaspora rosea, and their symbiotic lifestyle signature.</title>
        <authorList>
            <person name="Morin E."/>
            <person name="San Clemente H."/>
            <person name="Chen E.C.H."/>
            <person name="De La Providencia I."/>
            <person name="Hainaut M."/>
            <person name="Kuo A."/>
            <person name="Kohler A."/>
            <person name="Murat C."/>
            <person name="Tang N."/>
            <person name="Roy S."/>
            <person name="Loubradou J."/>
            <person name="Henrissat B."/>
            <person name="Grigoriev I.V."/>
            <person name="Corradi N."/>
            <person name="Roux C."/>
            <person name="Martin F.M."/>
        </authorList>
    </citation>
    <scope>NUCLEOTIDE SEQUENCE [LARGE SCALE GENOMIC DNA]</scope>
    <source>
        <strain evidence="8 9">DAOM 194757</strain>
    </source>
</reference>
<dbReference type="InterPro" id="IPR011992">
    <property type="entry name" value="EF-hand-dom_pair"/>
</dbReference>
<name>A0A397VYJ5_9GLOM</name>
<dbReference type="GO" id="GO:0010133">
    <property type="term" value="P:L-proline catabolic process to L-glutamate"/>
    <property type="evidence" value="ECO:0007669"/>
    <property type="project" value="TreeGrafter"/>
</dbReference>
<keyword evidence="6" id="KW-0285">Flavoprotein</keyword>
<evidence type="ECO:0000313" key="9">
    <source>
        <dbReference type="Proteomes" id="UP000266673"/>
    </source>
</evidence>
<evidence type="ECO:0000256" key="6">
    <source>
        <dbReference type="RuleBase" id="RU364054"/>
    </source>
</evidence>
<dbReference type="InterPro" id="IPR018247">
    <property type="entry name" value="EF_Hand_1_Ca_BS"/>
</dbReference>
<keyword evidence="9" id="KW-1185">Reference proteome</keyword>
<dbReference type="Proteomes" id="UP000266673">
    <property type="component" value="Unassembled WGS sequence"/>
</dbReference>
<organism evidence="8 9">
    <name type="scientific">Gigaspora rosea</name>
    <dbReference type="NCBI Taxonomy" id="44941"/>
    <lineage>
        <taxon>Eukaryota</taxon>
        <taxon>Fungi</taxon>
        <taxon>Fungi incertae sedis</taxon>
        <taxon>Mucoromycota</taxon>
        <taxon>Glomeromycotina</taxon>
        <taxon>Glomeromycetes</taxon>
        <taxon>Diversisporales</taxon>
        <taxon>Gigasporaceae</taxon>
        <taxon>Gigaspora</taxon>
    </lineage>
</organism>
<dbReference type="InterPro" id="IPR002048">
    <property type="entry name" value="EF_hand_dom"/>
</dbReference>
<dbReference type="Pfam" id="PF13499">
    <property type="entry name" value="EF-hand_7"/>
    <property type="match status" value="1"/>
</dbReference>
<dbReference type="InterPro" id="IPR029041">
    <property type="entry name" value="FAD-linked_oxidoreductase-like"/>
</dbReference>
<dbReference type="GO" id="GO:0005739">
    <property type="term" value="C:mitochondrion"/>
    <property type="evidence" value="ECO:0007669"/>
    <property type="project" value="TreeGrafter"/>
</dbReference>
<keyword evidence="5 6" id="KW-0642">Proline metabolism</keyword>
<dbReference type="PROSITE" id="PS00018">
    <property type="entry name" value="EF_HAND_1"/>
    <property type="match status" value="1"/>
</dbReference>
<dbReference type="OrthoDB" id="5464at2759"/>
<dbReference type="SUPFAM" id="SSF51730">
    <property type="entry name" value="FAD-linked oxidoreductase"/>
    <property type="match status" value="1"/>
</dbReference>
<evidence type="ECO:0000259" key="7">
    <source>
        <dbReference type="PROSITE" id="PS50222"/>
    </source>
</evidence>
<dbReference type="GO" id="GO:0004657">
    <property type="term" value="F:proline dehydrogenase activity"/>
    <property type="evidence" value="ECO:0007669"/>
    <property type="project" value="UniProtKB-EC"/>
</dbReference>
<dbReference type="SUPFAM" id="SSF47473">
    <property type="entry name" value="EF-hand"/>
    <property type="match status" value="1"/>
</dbReference>
<dbReference type="AlphaFoldDB" id="A0A397VYJ5"/>
<evidence type="ECO:0000256" key="1">
    <source>
        <dbReference type="ARBA" id="ARBA00005869"/>
    </source>
</evidence>
<dbReference type="PROSITE" id="PS50222">
    <property type="entry name" value="EF_HAND_2"/>
    <property type="match status" value="1"/>
</dbReference>
<proteinExistence type="inferred from homology"/>
<dbReference type="Gene3D" id="3.20.20.220">
    <property type="match status" value="2"/>
</dbReference>
<comment type="cofactor">
    <cofactor evidence="6">
        <name>FAD</name>
        <dbReference type="ChEBI" id="CHEBI:57692"/>
    </cofactor>
</comment>
<dbReference type="Pfam" id="PF01619">
    <property type="entry name" value="Pro_dh"/>
    <property type="match status" value="1"/>
</dbReference>
<protein>
    <recommendedName>
        <fullName evidence="2 6">Proline dehydrogenase</fullName>
        <ecNumber evidence="2 6">1.5.5.2</ecNumber>
    </recommendedName>
</protein>
<evidence type="ECO:0000256" key="4">
    <source>
        <dbReference type="ARBA" id="ARBA00023002"/>
    </source>
</evidence>
<dbReference type="GO" id="GO:0071949">
    <property type="term" value="F:FAD binding"/>
    <property type="evidence" value="ECO:0007669"/>
    <property type="project" value="TreeGrafter"/>
</dbReference>
<keyword evidence="4 6" id="KW-0560">Oxidoreductase</keyword>
<evidence type="ECO:0000313" key="8">
    <source>
        <dbReference type="EMBL" id="RIB26901.1"/>
    </source>
</evidence>
<dbReference type="EMBL" id="QKWP01000118">
    <property type="protein sequence ID" value="RIB26901.1"/>
    <property type="molecule type" value="Genomic_DNA"/>
</dbReference>
<comment type="function">
    <text evidence="6">Converts proline to delta-1-pyrroline-5-carboxylate.</text>
</comment>
<dbReference type="PANTHER" id="PTHR13914">
    <property type="entry name" value="PROLINE OXIDASE"/>
    <property type="match status" value="1"/>
</dbReference>
<feature type="domain" description="EF-hand" evidence="7">
    <location>
        <begin position="225"/>
        <end position="260"/>
    </location>
</feature>
<dbReference type="STRING" id="44941.A0A397VYJ5"/>
<comment type="similarity">
    <text evidence="1 6">Belongs to the proline oxidase family.</text>
</comment>
<comment type="caution">
    <text evidence="8">The sequence shown here is derived from an EMBL/GenBank/DDBJ whole genome shotgun (WGS) entry which is preliminary data.</text>
</comment>
<evidence type="ECO:0000256" key="2">
    <source>
        <dbReference type="ARBA" id="ARBA00012695"/>
    </source>
</evidence>
<comment type="catalytic activity">
    <reaction evidence="6">
        <text>L-proline + a quinone = (S)-1-pyrroline-5-carboxylate + a quinol + H(+)</text>
        <dbReference type="Rhea" id="RHEA:23784"/>
        <dbReference type="ChEBI" id="CHEBI:15378"/>
        <dbReference type="ChEBI" id="CHEBI:17388"/>
        <dbReference type="ChEBI" id="CHEBI:24646"/>
        <dbReference type="ChEBI" id="CHEBI:60039"/>
        <dbReference type="ChEBI" id="CHEBI:132124"/>
        <dbReference type="EC" id="1.5.5.2"/>
    </reaction>
</comment>
<keyword evidence="6" id="KW-0274">FAD</keyword>
<dbReference type="InterPro" id="IPR002872">
    <property type="entry name" value="Proline_DH_dom"/>
</dbReference>
<dbReference type="GO" id="GO:0005509">
    <property type="term" value="F:calcium ion binding"/>
    <property type="evidence" value="ECO:0007669"/>
    <property type="project" value="InterPro"/>
</dbReference>
<dbReference type="EC" id="1.5.5.2" evidence="2 6"/>